<evidence type="ECO:0000313" key="7">
    <source>
        <dbReference type="Proteomes" id="UP001232148"/>
    </source>
</evidence>
<dbReference type="PRINTS" id="PR00368">
    <property type="entry name" value="FADPNR"/>
</dbReference>
<dbReference type="AlphaFoldDB" id="A0AAD9H5K7"/>
<dbReference type="SUPFAM" id="SSF51905">
    <property type="entry name" value="FAD/NAD(P)-binding domain"/>
    <property type="match status" value="1"/>
</dbReference>
<comment type="caution">
    <text evidence="6">The sequence shown here is derived from an EMBL/GenBank/DDBJ whole genome shotgun (WGS) entry which is preliminary data.</text>
</comment>
<keyword evidence="4" id="KW-0560">Oxidoreductase</keyword>
<dbReference type="Pfam" id="PF07992">
    <property type="entry name" value="Pyr_redox_2"/>
    <property type="match status" value="1"/>
</dbReference>
<dbReference type="Proteomes" id="UP001232148">
    <property type="component" value="Unassembled WGS sequence"/>
</dbReference>
<dbReference type="EMBL" id="MU843032">
    <property type="protein sequence ID" value="KAK2022660.1"/>
    <property type="molecule type" value="Genomic_DNA"/>
</dbReference>
<dbReference type="PANTHER" id="PTHR43735:SF3">
    <property type="entry name" value="FERROPTOSIS SUPPRESSOR PROTEIN 1"/>
    <property type="match status" value="1"/>
</dbReference>
<dbReference type="InterPro" id="IPR036188">
    <property type="entry name" value="FAD/NAD-bd_sf"/>
</dbReference>
<dbReference type="InterPro" id="IPR023753">
    <property type="entry name" value="FAD/NAD-binding_dom"/>
</dbReference>
<feature type="domain" description="FAD/NAD(P)-binding" evidence="5">
    <location>
        <begin position="12"/>
        <end position="328"/>
    </location>
</feature>
<reference evidence="6" key="1">
    <citation type="submission" date="2021-06" db="EMBL/GenBank/DDBJ databases">
        <title>Comparative genomics, transcriptomics and evolutionary studies reveal genomic signatures of adaptation to plant cell wall in hemibiotrophic fungi.</title>
        <authorList>
            <consortium name="DOE Joint Genome Institute"/>
            <person name="Baroncelli R."/>
            <person name="Diaz J.F."/>
            <person name="Benocci T."/>
            <person name="Peng M."/>
            <person name="Battaglia E."/>
            <person name="Haridas S."/>
            <person name="Andreopoulos W."/>
            <person name="Labutti K."/>
            <person name="Pangilinan J."/>
            <person name="Floch G.L."/>
            <person name="Makela M.R."/>
            <person name="Henrissat B."/>
            <person name="Grigoriev I.V."/>
            <person name="Crouch J.A."/>
            <person name="De Vries R.P."/>
            <person name="Sukno S.A."/>
            <person name="Thon M.R."/>
        </authorList>
    </citation>
    <scope>NUCLEOTIDE SEQUENCE</scope>
    <source>
        <strain evidence="6">MAFF235873</strain>
    </source>
</reference>
<name>A0AAD9H5K7_9PEZI</name>
<protein>
    <submittedName>
        <fullName evidence="6">FAD/NAD(P)-binding domain-containing protein</fullName>
    </submittedName>
</protein>
<gene>
    <name evidence="6" type="ORF">LX32DRAFT_709723</name>
</gene>
<dbReference type="GO" id="GO:0004174">
    <property type="term" value="F:electron-transferring-flavoprotein dehydrogenase activity"/>
    <property type="evidence" value="ECO:0007669"/>
    <property type="project" value="TreeGrafter"/>
</dbReference>
<accession>A0AAD9H5K7</accession>
<evidence type="ECO:0000256" key="4">
    <source>
        <dbReference type="ARBA" id="ARBA00023002"/>
    </source>
</evidence>
<comment type="similarity">
    <text evidence="1">Belongs to the FAD-dependent oxidoreductase family.</text>
</comment>
<dbReference type="PANTHER" id="PTHR43735">
    <property type="entry name" value="APOPTOSIS-INDUCING FACTOR 1"/>
    <property type="match status" value="1"/>
</dbReference>
<dbReference type="GO" id="GO:0005737">
    <property type="term" value="C:cytoplasm"/>
    <property type="evidence" value="ECO:0007669"/>
    <property type="project" value="TreeGrafter"/>
</dbReference>
<keyword evidence="2" id="KW-0285">Flavoprotein</keyword>
<evidence type="ECO:0000313" key="6">
    <source>
        <dbReference type="EMBL" id="KAK2022660.1"/>
    </source>
</evidence>
<dbReference type="Gene3D" id="3.50.50.100">
    <property type="match status" value="1"/>
</dbReference>
<evidence type="ECO:0000256" key="2">
    <source>
        <dbReference type="ARBA" id="ARBA00022630"/>
    </source>
</evidence>
<evidence type="ECO:0000256" key="3">
    <source>
        <dbReference type="ARBA" id="ARBA00022827"/>
    </source>
</evidence>
<dbReference type="GO" id="GO:0050660">
    <property type="term" value="F:flavin adenine dinucleotide binding"/>
    <property type="evidence" value="ECO:0007669"/>
    <property type="project" value="TreeGrafter"/>
</dbReference>
<dbReference type="PRINTS" id="PR00469">
    <property type="entry name" value="PNDRDTASEII"/>
</dbReference>
<proteinExistence type="inferred from homology"/>
<organism evidence="6 7">
    <name type="scientific">Colletotrichum zoysiae</name>
    <dbReference type="NCBI Taxonomy" id="1216348"/>
    <lineage>
        <taxon>Eukaryota</taxon>
        <taxon>Fungi</taxon>
        <taxon>Dikarya</taxon>
        <taxon>Ascomycota</taxon>
        <taxon>Pezizomycotina</taxon>
        <taxon>Sordariomycetes</taxon>
        <taxon>Hypocreomycetidae</taxon>
        <taxon>Glomerellales</taxon>
        <taxon>Glomerellaceae</taxon>
        <taxon>Colletotrichum</taxon>
        <taxon>Colletotrichum graminicola species complex</taxon>
    </lineage>
</organism>
<evidence type="ECO:0000256" key="1">
    <source>
        <dbReference type="ARBA" id="ARBA00006442"/>
    </source>
</evidence>
<keyword evidence="3" id="KW-0274">FAD</keyword>
<keyword evidence="7" id="KW-1185">Reference proteome</keyword>
<evidence type="ECO:0000259" key="5">
    <source>
        <dbReference type="Pfam" id="PF07992"/>
    </source>
</evidence>
<sequence length="423" mass="44839">MAQPTNSSLKKHIAILGGSYGGISTAHYLLRHVLPRLPRPDDYHVVLVSPSTQAMCRQACPRALISDSMFPQHKLFADIPPMFEPYAQGAFSFLHGTATALDHVNRTVTINMAGDEGVETLHYHAVVVATGASTPSPLLGLNSSSEHLRQSWAAFRDALPAAKTIVVAGGGPAGVETAGELGEYLNGRPPRRLLLPLSPPGNPKVAITLVTSAPEILPALRPAVARRAEGYLARVGVTVRKGVRVSGVRPAAAGAGDVAAGAAVVLDGGEVLDADLYIPATGTRPNTGFVDAGLLLPDGRLDTNPSTLRVDSAGPRTYAVGDVSSYARPAVHNVLAAVPVLCANLRRDLLLASETPERAEAQDRLFAEDPRENHLVPVGRSKGVGAVMGHQLSSFLVWMIKGRDYWLWTTGNLWSGKQWAKES</sequence>